<evidence type="ECO:0000256" key="1">
    <source>
        <dbReference type="SAM" id="Phobius"/>
    </source>
</evidence>
<evidence type="ECO:0008006" key="4">
    <source>
        <dbReference type="Google" id="ProtNLM"/>
    </source>
</evidence>
<accession>A0ABT7E2F1</accession>
<dbReference type="Proteomes" id="UP001172778">
    <property type="component" value="Unassembled WGS sequence"/>
</dbReference>
<gene>
    <name evidence="2" type="ORF">PZA18_19425</name>
</gene>
<keyword evidence="1" id="KW-0472">Membrane</keyword>
<keyword evidence="1" id="KW-1133">Transmembrane helix</keyword>
<feature type="transmembrane region" description="Helical" evidence="1">
    <location>
        <begin position="60"/>
        <end position="84"/>
    </location>
</feature>
<evidence type="ECO:0000313" key="2">
    <source>
        <dbReference type="EMBL" id="MDK2126219.1"/>
    </source>
</evidence>
<keyword evidence="3" id="KW-1185">Reference proteome</keyword>
<keyword evidence="1" id="KW-0812">Transmembrane</keyword>
<protein>
    <recommendedName>
        <fullName evidence="4">DUF485 domain-containing protein</fullName>
    </recommendedName>
</protein>
<sequence>MKAKNINTLADTYWDANPHLRKFLVSLKADYLSGALVLCSAFFIQFIANVPGTVPAEPVFISSAAGALLAAAVGAAVGGLFYGYRLWVIRSIERQFALDEEQQ</sequence>
<dbReference type="RefSeq" id="WP_284102538.1">
    <property type="nucleotide sequence ID" value="NZ_JARRAF010000033.1"/>
</dbReference>
<comment type="caution">
    <text evidence="2">The sequence shown here is derived from an EMBL/GenBank/DDBJ whole genome shotgun (WGS) entry which is preliminary data.</text>
</comment>
<proteinExistence type="predicted"/>
<dbReference type="EMBL" id="JARRAF010000033">
    <property type="protein sequence ID" value="MDK2126219.1"/>
    <property type="molecule type" value="Genomic_DNA"/>
</dbReference>
<feature type="transmembrane region" description="Helical" evidence="1">
    <location>
        <begin position="29"/>
        <end position="48"/>
    </location>
</feature>
<evidence type="ECO:0000313" key="3">
    <source>
        <dbReference type="Proteomes" id="UP001172778"/>
    </source>
</evidence>
<reference evidence="2" key="1">
    <citation type="submission" date="2023-03" db="EMBL/GenBank/DDBJ databases">
        <title>Chitinimonas shenzhenensis gen. nov., sp. nov., a novel member of family Burkholderiaceae isolated from activated sludge collected in Shen Zhen, China.</title>
        <authorList>
            <person name="Wang X."/>
        </authorList>
    </citation>
    <scope>NUCLEOTIDE SEQUENCE</scope>
    <source>
        <strain evidence="2">DQS-5</strain>
    </source>
</reference>
<organism evidence="2 3">
    <name type="scientific">Parachitinimonas caeni</name>
    <dbReference type="NCBI Taxonomy" id="3031301"/>
    <lineage>
        <taxon>Bacteria</taxon>
        <taxon>Pseudomonadati</taxon>
        <taxon>Pseudomonadota</taxon>
        <taxon>Betaproteobacteria</taxon>
        <taxon>Neisseriales</taxon>
        <taxon>Chitinibacteraceae</taxon>
        <taxon>Parachitinimonas</taxon>
    </lineage>
</organism>
<name>A0ABT7E2F1_9NEIS</name>